<name>A0A1J9P2F4_9EURO</name>
<evidence type="ECO:0008006" key="3">
    <source>
        <dbReference type="Google" id="ProtNLM"/>
    </source>
</evidence>
<comment type="caution">
    <text evidence="1">The sequence shown here is derived from an EMBL/GenBank/DDBJ whole genome shotgun (WGS) entry which is preliminary data.</text>
</comment>
<organism evidence="1 2">
    <name type="scientific">Emergomyces pasteurianus Ep9510</name>
    <dbReference type="NCBI Taxonomy" id="1447872"/>
    <lineage>
        <taxon>Eukaryota</taxon>
        <taxon>Fungi</taxon>
        <taxon>Dikarya</taxon>
        <taxon>Ascomycota</taxon>
        <taxon>Pezizomycotina</taxon>
        <taxon>Eurotiomycetes</taxon>
        <taxon>Eurotiomycetidae</taxon>
        <taxon>Onygenales</taxon>
        <taxon>Ajellomycetaceae</taxon>
        <taxon>Emergomyces</taxon>
    </lineage>
</organism>
<dbReference type="OrthoDB" id="4184092at2759"/>
<proteinExistence type="predicted"/>
<dbReference type="Proteomes" id="UP000182235">
    <property type="component" value="Unassembled WGS sequence"/>
</dbReference>
<dbReference type="PANTHER" id="PTHR37535:SF2">
    <property type="entry name" value="FINGER DOMAIN PROTEIN, PUTATIVE (AFU_ORTHOLOGUE AFUA_6G09300)-RELATED"/>
    <property type="match status" value="1"/>
</dbReference>
<keyword evidence="2" id="KW-1185">Reference proteome</keyword>
<dbReference type="STRING" id="1447872.A0A1J9P2F4"/>
<evidence type="ECO:0000313" key="2">
    <source>
        <dbReference type="Proteomes" id="UP000182235"/>
    </source>
</evidence>
<sequence length="569" mass="66137">MVLTRGLLAFKVIPKLAKLYRLKKRRQKKSVVYLDDLVKVVETIVTIIKKKFNHGQQRILLCLFFQLARFLTNQSQALLNLCYQHIKIILLKNPDDRLNNILIEFTVEFIKTFLEEKKKTTFIVPEIIFDPSLILSPHVILLGLLFADRAFAPLKDERVLTLARQLIDLKILEDIYQLKLHLDPALNDVLVFRKSERTLERVEISATEALTYGTIRPWIRRVREISAFRDIVRLYSLRYSAGKALDNSGHVSEAVRSLIFQHSDPCTFLKYYLHRKVDKDVRVIVQGLDSQEHIMHAACRMLRSVNPRRPQELTTAQSRSINRQPHIHELIRKRDLLSRCLGRPLKKHKETVKYELHKKIGRELAGARQRARDKLLCNIQEKFDFEEPLREIKRQLFEIEVSKTFSASLSANETAPLPQQRLISALLTLPHDTLRDEMLRRTEAIDAVGAYCLFEEGDTSRLPHDKRPTVQVQALQRVKVEVHVPPPPSQREIASRAVTKDRRPLYCFICLDKFSNHGGVTKHLGRKHLQHIKPRDTIRCPRYDVVLESKMDLQSHAYRVHSTVSPADP</sequence>
<dbReference type="VEuPathDB" id="FungiDB:AJ78_08793"/>
<evidence type="ECO:0000313" key="1">
    <source>
        <dbReference type="EMBL" id="OJD10026.1"/>
    </source>
</evidence>
<dbReference type="AlphaFoldDB" id="A0A1J9P2F4"/>
<gene>
    <name evidence="1" type="ORF">AJ78_08793</name>
</gene>
<dbReference type="EMBL" id="LGRN01000977">
    <property type="protein sequence ID" value="OJD10026.1"/>
    <property type="molecule type" value="Genomic_DNA"/>
</dbReference>
<dbReference type="InterPro" id="IPR021842">
    <property type="entry name" value="DUF3435"/>
</dbReference>
<reference evidence="1 2" key="1">
    <citation type="submission" date="2015-07" db="EMBL/GenBank/DDBJ databases">
        <title>Emmonsia species relationships and genome sequence.</title>
        <authorList>
            <consortium name="The Broad Institute Genomics Platform"/>
            <person name="Cuomo C.A."/>
            <person name="Munoz J.F."/>
            <person name="Imamovic A."/>
            <person name="Priest M.E."/>
            <person name="Young S."/>
            <person name="Clay O.K."/>
            <person name="McEwen J.G."/>
        </authorList>
    </citation>
    <scope>NUCLEOTIDE SEQUENCE [LARGE SCALE GENOMIC DNA]</scope>
    <source>
        <strain evidence="1 2">UAMH 9510</strain>
    </source>
</reference>
<accession>A0A1J9P2F4</accession>
<protein>
    <recommendedName>
        <fullName evidence="3">C2H2-type domain-containing protein</fullName>
    </recommendedName>
</protein>
<dbReference type="Pfam" id="PF11917">
    <property type="entry name" value="DUF3435"/>
    <property type="match status" value="1"/>
</dbReference>
<dbReference type="PANTHER" id="PTHR37535">
    <property type="entry name" value="FLUG DOMAIN PROTEIN"/>
    <property type="match status" value="1"/>
</dbReference>